<sequence length="117" mass="13644">MPEAILATIYDNFWYILFSISQAQSITPGFYLLPSHLRLYAANYERVVCAQNDDPRETQVLNPGMLYRRTVLRRAIQYMRDGMERQALSSFFFGEDLPSPRSERESGSLEGEYLYDD</sequence>
<comment type="caution">
    <text evidence="2">The sequence shown here is derived from an EMBL/GenBank/DDBJ whole genome shotgun (WGS) entry which is preliminary data.</text>
</comment>
<evidence type="ECO:0000313" key="2">
    <source>
        <dbReference type="EMBL" id="CAL8137765.1"/>
    </source>
</evidence>
<dbReference type="EMBL" id="CAXLJM020000119">
    <property type="protein sequence ID" value="CAL8137765.1"/>
    <property type="molecule type" value="Genomic_DNA"/>
</dbReference>
<keyword evidence="3" id="KW-1185">Reference proteome</keyword>
<evidence type="ECO:0000256" key="1">
    <source>
        <dbReference type="SAM" id="MobiDB-lite"/>
    </source>
</evidence>
<evidence type="ECO:0000313" key="3">
    <source>
        <dbReference type="Proteomes" id="UP001642540"/>
    </source>
</evidence>
<accession>A0ABP1RX66</accession>
<gene>
    <name evidence="2" type="ORF">ODALV1_LOCUS27072</name>
</gene>
<reference evidence="2 3" key="1">
    <citation type="submission" date="2024-08" db="EMBL/GenBank/DDBJ databases">
        <authorList>
            <person name="Cucini C."/>
            <person name="Frati F."/>
        </authorList>
    </citation>
    <scope>NUCLEOTIDE SEQUENCE [LARGE SCALE GENOMIC DNA]</scope>
</reference>
<organism evidence="2 3">
    <name type="scientific">Orchesella dallaii</name>
    <dbReference type="NCBI Taxonomy" id="48710"/>
    <lineage>
        <taxon>Eukaryota</taxon>
        <taxon>Metazoa</taxon>
        <taxon>Ecdysozoa</taxon>
        <taxon>Arthropoda</taxon>
        <taxon>Hexapoda</taxon>
        <taxon>Collembola</taxon>
        <taxon>Entomobryomorpha</taxon>
        <taxon>Entomobryoidea</taxon>
        <taxon>Orchesellidae</taxon>
        <taxon>Orchesellinae</taxon>
        <taxon>Orchesella</taxon>
    </lineage>
</organism>
<feature type="compositionally biased region" description="Low complexity" evidence="1">
    <location>
        <begin position="108"/>
        <end position="117"/>
    </location>
</feature>
<protein>
    <submittedName>
        <fullName evidence="2">Uncharacterized protein</fullName>
    </submittedName>
</protein>
<name>A0ABP1RX66_9HEXA</name>
<dbReference type="Proteomes" id="UP001642540">
    <property type="component" value="Unassembled WGS sequence"/>
</dbReference>
<proteinExistence type="predicted"/>
<feature type="region of interest" description="Disordered" evidence="1">
    <location>
        <begin position="94"/>
        <end position="117"/>
    </location>
</feature>